<name>S0FQC7_RUMCE</name>
<feature type="compositionally biased region" description="Polar residues" evidence="1">
    <location>
        <begin position="34"/>
        <end position="50"/>
    </location>
</feature>
<keyword evidence="2" id="KW-0472">Membrane</keyword>
<evidence type="ECO:0000256" key="2">
    <source>
        <dbReference type="SAM" id="Phobius"/>
    </source>
</evidence>
<evidence type="ECO:0000313" key="4">
    <source>
        <dbReference type="EMBL" id="EMS74062.1"/>
    </source>
</evidence>
<dbReference type="AlphaFoldDB" id="S0FQC7"/>
<keyword evidence="2" id="KW-0812">Transmembrane</keyword>
<dbReference type="Proteomes" id="UP000014155">
    <property type="component" value="Unassembled WGS sequence"/>
</dbReference>
<gene>
    <name evidence="4" type="ORF">CTER_4182</name>
</gene>
<feature type="transmembrane region" description="Helical" evidence="2">
    <location>
        <begin position="7"/>
        <end position="24"/>
    </location>
</feature>
<evidence type="ECO:0000256" key="1">
    <source>
        <dbReference type="SAM" id="MobiDB-lite"/>
    </source>
</evidence>
<dbReference type="Pfam" id="PF14238">
    <property type="entry name" value="DUF4340"/>
    <property type="match status" value="1"/>
</dbReference>
<accession>S0FQC7</accession>
<protein>
    <recommendedName>
        <fullName evidence="3">DUF4340 domain-containing protein</fullName>
    </recommendedName>
</protein>
<feature type="domain" description="DUF4340" evidence="3">
    <location>
        <begin position="76"/>
        <end position="246"/>
    </location>
</feature>
<dbReference type="PATRIC" id="fig|1195236.3.peg.212"/>
<evidence type="ECO:0000259" key="3">
    <source>
        <dbReference type="Pfam" id="PF14238"/>
    </source>
</evidence>
<proteinExistence type="predicted"/>
<dbReference type="eggNOG" id="ENOG50332UC">
    <property type="taxonomic scope" value="Bacteria"/>
</dbReference>
<keyword evidence="5" id="KW-1185">Reference proteome</keyword>
<dbReference type="EMBL" id="AORV01000007">
    <property type="protein sequence ID" value="EMS74062.1"/>
    <property type="molecule type" value="Genomic_DNA"/>
</dbReference>
<dbReference type="InterPro" id="IPR025641">
    <property type="entry name" value="DUF4340"/>
</dbReference>
<keyword evidence="2" id="KW-1133">Transmembrane helix</keyword>
<sequence>MKLFRNAIILVVVLGLLGGAYFYLSNRNSDKNDGSASESTQAEEISVTSGKQEDVTSIEFNNEKGSYKLVKKDNAWSMEPGMEFEINSSYVDSAASDLADVNANRIIEEKAADLGKYGLDKPTASVKVGMKDGSIQEIEVGAATPTNDGLYIKKKGEDKVYVVGLYYKDKFTYSRGYFAVKDILPVDPKTLKKLSYEKNGEMQFDLDIKSESDVDIVAPVKEKAEASDVSAMTNAVVQLAIADIVDENPDLAQYGLDKPAFTLEYGDGKTTKKILFGKQLEKGKTTYAKYPDGKSVFTVDISPLTFLDVKFSNIVNTFVFLPNINDVNKVELTIDGKTIVSDITTVKDDSDKDTFKVDGKDANMEGSNSKSLFRNFYSAMIGITMSRYETGATPTGTPEVTIKYFMKPDSKPVTIEYIPKDQNYFYAVKDGVYTNRVVLKSVLDEPDGIRASYKALKEAIDKAEKK</sequence>
<dbReference type="STRING" id="1195236.CTER_4182"/>
<organism evidence="4 5">
    <name type="scientific">Ruminiclostridium cellobioparum subsp. termitidis CT1112</name>
    <dbReference type="NCBI Taxonomy" id="1195236"/>
    <lineage>
        <taxon>Bacteria</taxon>
        <taxon>Bacillati</taxon>
        <taxon>Bacillota</taxon>
        <taxon>Clostridia</taxon>
        <taxon>Eubacteriales</taxon>
        <taxon>Oscillospiraceae</taxon>
        <taxon>Ruminiclostridium</taxon>
    </lineage>
</organism>
<evidence type="ECO:0000313" key="5">
    <source>
        <dbReference type="Proteomes" id="UP000014155"/>
    </source>
</evidence>
<feature type="region of interest" description="Disordered" evidence="1">
    <location>
        <begin position="32"/>
        <end position="53"/>
    </location>
</feature>
<reference evidence="4 5" key="1">
    <citation type="journal article" date="2013" name="Genome Announc.">
        <title>Draft Genome Sequence of the Cellulolytic, Mesophilic, Anaerobic Bacterium Clostridium termitidis Strain CT1112 (DSM 5398).</title>
        <authorList>
            <person name="Lal S."/>
            <person name="Ramachandran U."/>
            <person name="Zhang X."/>
            <person name="Munir R."/>
            <person name="Sparling R."/>
            <person name="Levin D.B."/>
        </authorList>
    </citation>
    <scope>NUCLEOTIDE SEQUENCE [LARGE SCALE GENOMIC DNA]</scope>
    <source>
        <strain evidence="4 5">CT1112</strain>
    </source>
</reference>
<comment type="caution">
    <text evidence="4">The sequence shown here is derived from an EMBL/GenBank/DDBJ whole genome shotgun (WGS) entry which is preliminary data.</text>
</comment>
<dbReference type="RefSeq" id="WP_004622981.1">
    <property type="nucleotide sequence ID" value="NZ_AORV01000007.1"/>
</dbReference>